<dbReference type="STRING" id="390874.Tpet_1286"/>
<dbReference type="eggNOG" id="ENOG50332RU">
    <property type="taxonomic scope" value="Bacteria"/>
</dbReference>
<dbReference type="Proteomes" id="UP000006558">
    <property type="component" value="Chromosome"/>
</dbReference>
<dbReference type="GO" id="GO:0003824">
    <property type="term" value="F:catalytic activity"/>
    <property type="evidence" value="ECO:0007669"/>
    <property type="project" value="InterPro"/>
</dbReference>
<name>A5IM77_THEP1</name>
<dbReference type="RefSeq" id="WP_011943781.1">
    <property type="nucleotide sequence ID" value="NC_009486.1"/>
</dbReference>
<dbReference type="AlphaFoldDB" id="A5IM77"/>
<sequence length="139" mass="15767">MEETLLKTALKIFEEKKLSLLVYNGRTIFESKGSGLKPLIELYRSFDNLEGSLVIDKMVGKAAVSFLLKMRPDHIHAKIISEPALKLLNGYGQSFSYDKKIPFVLARNGKSMCPFEKLVLEMDNPEEIIRIVLSKFTSL</sequence>
<dbReference type="InterPro" id="IPR037081">
    <property type="entry name" value="Hyp_TM1506"/>
</dbReference>
<reference evidence="2" key="1">
    <citation type="submission" date="2007-05" db="EMBL/GenBank/DDBJ databases">
        <title>Complete sequence of Thermotoga petrophila RKU-1.</title>
        <authorList>
            <consortium name="US DOE Joint Genome Institute"/>
            <person name="Copeland A."/>
            <person name="Lucas S."/>
            <person name="Lapidus A."/>
            <person name="Barry K."/>
            <person name="Glavina del Rio T."/>
            <person name="Dalin E."/>
            <person name="Tice H."/>
            <person name="Pitluck S."/>
            <person name="Sims D."/>
            <person name="Brettin T."/>
            <person name="Bruce D."/>
            <person name="Detter J.C."/>
            <person name="Han C."/>
            <person name="Tapia R."/>
            <person name="Schmutz J."/>
            <person name="Larimer F."/>
            <person name="Land M."/>
            <person name="Hauser L."/>
            <person name="Kyrpides N."/>
            <person name="Mikhailova N."/>
            <person name="Nelson K."/>
            <person name="Gogarten J.P."/>
            <person name="Noll K."/>
            <person name="Richardson P."/>
        </authorList>
    </citation>
    <scope>NUCLEOTIDE SEQUENCE [LARGE SCALE GENOMIC DNA]</scope>
    <source>
        <strain evidence="2">ATCC BAA-488 / DSM 13995 / JCM 10881 / RKU-1</strain>
    </source>
</reference>
<dbReference type="InterPro" id="IPR016193">
    <property type="entry name" value="Cytidine_deaminase-like"/>
</dbReference>
<evidence type="ECO:0000313" key="1">
    <source>
        <dbReference type="EMBL" id="ABQ47300.1"/>
    </source>
</evidence>
<gene>
    <name evidence="1" type="ordered locus">Tpet_1286</name>
</gene>
<evidence type="ECO:0000313" key="2">
    <source>
        <dbReference type="Proteomes" id="UP000006558"/>
    </source>
</evidence>
<organism evidence="1 2">
    <name type="scientific">Thermotoga petrophila (strain ATCC BAA-488 / DSM 13995 / JCM 10881 / RKU-1)</name>
    <dbReference type="NCBI Taxonomy" id="390874"/>
    <lineage>
        <taxon>Bacteria</taxon>
        <taxon>Thermotogati</taxon>
        <taxon>Thermotogota</taxon>
        <taxon>Thermotogae</taxon>
        <taxon>Thermotogales</taxon>
        <taxon>Thermotogaceae</taxon>
        <taxon>Thermotoga</taxon>
    </lineage>
</organism>
<evidence type="ECO:0008006" key="3">
    <source>
        <dbReference type="Google" id="ProtNLM"/>
    </source>
</evidence>
<dbReference type="Gene3D" id="3.40.140.30">
    <property type="entry name" value="Hypothetical protein TM1506"/>
    <property type="match status" value="1"/>
</dbReference>
<dbReference type="Pfam" id="PF08973">
    <property type="entry name" value="TM1506"/>
    <property type="match status" value="1"/>
</dbReference>
<reference evidence="1 2" key="2">
    <citation type="journal article" date="2009" name="Proc. Natl. Acad. Sci. U.S.A.">
        <title>On the chimeric nature, thermophilic origin, and phylogenetic placement of the Thermotogales.</title>
        <authorList>
            <person name="Zhaxybayeva O."/>
            <person name="Swithers K.S."/>
            <person name="Lapierre P."/>
            <person name="Fournier G.P."/>
            <person name="Bickhart D.M."/>
            <person name="DeBoy R.T."/>
            <person name="Nelson K.E."/>
            <person name="Nesbo C.L."/>
            <person name="Doolittle W.F."/>
            <person name="Gogarten J.P."/>
            <person name="Noll K.M."/>
        </authorList>
    </citation>
    <scope>NUCLEOTIDE SEQUENCE [LARGE SCALE GENOMIC DNA]</scope>
    <source>
        <strain evidence="2">ATCC BAA-488 / DSM 13995 / JCM 10881 / RKU-1</strain>
    </source>
</reference>
<dbReference type="InterPro" id="IPR015067">
    <property type="entry name" value="DUF1893_TM1506-like"/>
</dbReference>
<dbReference type="KEGG" id="tpt:Tpet_1286"/>
<dbReference type="EMBL" id="CP000702">
    <property type="protein sequence ID" value="ABQ47300.1"/>
    <property type="molecule type" value="Genomic_DNA"/>
</dbReference>
<dbReference type="HOGENOM" id="CLU_121418_0_0_0"/>
<dbReference type="SUPFAM" id="SSF53927">
    <property type="entry name" value="Cytidine deaminase-like"/>
    <property type="match status" value="1"/>
</dbReference>
<protein>
    <recommendedName>
        <fullName evidence="3">DUF1893 domain-containing protein</fullName>
    </recommendedName>
</protein>
<accession>A5IM77</accession>
<proteinExistence type="predicted"/>